<gene>
    <name evidence="1" type="ORF">DRF75_00385</name>
</gene>
<evidence type="ECO:0000313" key="1">
    <source>
        <dbReference type="EMBL" id="RZB13156.1"/>
    </source>
</evidence>
<name>A0A4Q6I8T8_9RICK</name>
<protein>
    <submittedName>
        <fullName evidence="1">Uncharacterized protein</fullName>
    </submittedName>
</protein>
<evidence type="ECO:0000313" key="2">
    <source>
        <dbReference type="Proteomes" id="UP000293377"/>
    </source>
</evidence>
<reference evidence="1 2" key="1">
    <citation type="submission" date="2018-06" db="EMBL/GenBank/DDBJ databases">
        <title>Complete Genome Sequence of Ehrlichia minasensis Isolated From Cattle.</title>
        <authorList>
            <person name="Aguiar D.M."/>
            <person name="Araujo J.P.A.Jr."/>
            <person name="Nakazato L."/>
            <person name="Bard E."/>
            <person name="Cabezas-Cruz A."/>
        </authorList>
    </citation>
    <scope>NUCLEOTIDE SEQUENCE [LARGE SCALE GENOMIC DNA]</scope>
    <source>
        <strain evidence="1 2">B11</strain>
    </source>
</reference>
<sequence length="448" mass="51393">MAGNKKVKSSNLSGLEKCSEENSERVNNVFHDMEVLELNDNEDEDFRALARIKLEDLEVQESLLELEVEFNKFIIEHTGEYGIVEDQECDDHVVALEDEDFEVEESLLQKILDFFSQLYQEAEDYVDLDFDYELDPLKRRKRKKRFILEAIIEFLKRFLRSGKSLNLKELLDLQILELQEKLAKEEDPELRRLLQERLILLTELRAQMMQSGIGTNLLRFFLLASFISSLLGLQRDAYVTRESARPHDALGLSLQKQEEKTLDERSVSTDVHQGSIVVTFSSFIASGYVQDVFLGKVNSVSYKLHDQYFMPLHDISPNVGAQHGMQGILLTVITIMNAINAALKNIADFFKKAIDKLGAVEHSTAPTNDRAARSVKQSSDANTVRCSYKDMSFVQSNNSHYEHYDSGVWSSLNYHSELRVSCAGIYNSSYLEDIRIMQYQVQNNALSR</sequence>
<comment type="caution">
    <text evidence="1">The sequence shown here is derived from an EMBL/GenBank/DDBJ whole genome shotgun (WGS) entry which is preliminary data.</text>
</comment>
<dbReference type="EMBL" id="QOHL01000001">
    <property type="protein sequence ID" value="RZB13156.1"/>
    <property type="molecule type" value="Genomic_DNA"/>
</dbReference>
<organism evidence="1 2">
    <name type="scientific">Ehrlichia minasensis</name>
    <dbReference type="NCBI Taxonomy" id="1242993"/>
    <lineage>
        <taxon>Bacteria</taxon>
        <taxon>Pseudomonadati</taxon>
        <taxon>Pseudomonadota</taxon>
        <taxon>Alphaproteobacteria</taxon>
        <taxon>Rickettsiales</taxon>
        <taxon>Anaplasmataceae</taxon>
        <taxon>Ehrlichia</taxon>
    </lineage>
</organism>
<accession>A0A4Q6I8T8</accession>
<dbReference type="Proteomes" id="UP000293377">
    <property type="component" value="Unassembled WGS sequence"/>
</dbReference>
<dbReference type="RefSeq" id="WP_129992472.1">
    <property type="nucleotide sequence ID" value="NZ_QOHL01000001.1"/>
</dbReference>
<keyword evidence="2" id="KW-1185">Reference proteome</keyword>
<proteinExistence type="predicted"/>
<dbReference type="AlphaFoldDB" id="A0A4Q6I8T8"/>